<reference evidence="2 3" key="1">
    <citation type="submission" date="2017-02" db="EMBL/GenBank/DDBJ databases">
        <title>Whole genome sequencing of Metallibacterium scheffleri DSM 24874 (T).</title>
        <authorList>
            <person name="Kumar S."/>
            <person name="Patil P."/>
            <person name="Patil P.B."/>
        </authorList>
    </citation>
    <scope>NUCLEOTIDE SEQUENCE [LARGE SCALE GENOMIC DNA]</scope>
    <source>
        <strain evidence="2 3">DSM 24874</strain>
    </source>
</reference>
<dbReference type="Proteomes" id="UP000307749">
    <property type="component" value="Unassembled WGS sequence"/>
</dbReference>
<dbReference type="STRING" id="993689.GCA_002077135_01390"/>
<protein>
    <submittedName>
        <fullName evidence="2">Alpha/beta hydrolase</fullName>
    </submittedName>
</protein>
<evidence type="ECO:0000313" key="3">
    <source>
        <dbReference type="Proteomes" id="UP000307749"/>
    </source>
</evidence>
<organism evidence="2 3">
    <name type="scientific">Metallibacterium scheffleri</name>
    <dbReference type="NCBI Taxonomy" id="993689"/>
    <lineage>
        <taxon>Bacteria</taxon>
        <taxon>Pseudomonadati</taxon>
        <taxon>Pseudomonadota</taxon>
        <taxon>Gammaproteobacteria</taxon>
        <taxon>Lysobacterales</taxon>
        <taxon>Rhodanobacteraceae</taxon>
        <taxon>Metallibacterium</taxon>
    </lineage>
</organism>
<dbReference type="RefSeq" id="WP_081126681.1">
    <property type="nucleotide sequence ID" value="NZ_LDOS01000001.1"/>
</dbReference>
<dbReference type="Pfam" id="PF00561">
    <property type="entry name" value="Abhydrolase_1"/>
    <property type="match status" value="1"/>
</dbReference>
<evidence type="ECO:0000259" key="1">
    <source>
        <dbReference type="Pfam" id="PF00561"/>
    </source>
</evidence>
<dbReference type="GO" id="GO:0016787">
    <property type="term" value="F:hydrolase activity"/>
    <property type="evidence" value="ECO:0007669"/>
    <property type="project" value="UniProtKB-KW"/>
</dbReference>
<keyword evidence="3" id="KW-1185">Reference proteome</keyword>
<evidence type="ECO:0000313" key="2">
    <source>
        <dbReference type="EMBL" id="THD09682.1"/>
    </source>
</evidence>
<dbReference type="InterPro" id="IPR050228">
    <property type="entry name" value="Carboxylesterase_BioH"/>
</dbReference>
<sequence>MDSLNAHAALQTQHFIAPDGLSLAVERCGAADAPVLLFAHGFGQTRQAWRGATRKLAAAGWQCVSFDARGHGDSGRVADGRYHLAQFIEDLRALAAAQPTPPVLIGASMGGLLGIVVAGDAQRPVPFSALALIDITPRWEPTGVARILEFMRAHPQGFADYEAAAQAVAAYLPQRGARKSEARLHALLRRGDDGRLRWHWDPALLDVVEHEGRAQQQALLDATRRIRLPTLLVSGGLSDVVSATTVDEFMQLLPGAVHVNVPGATHMLAGDANDAFVAAIADFVRALPRTPAGVES</sequence>
<dbReference type="InterPro" id="IPR000073">
    <property type="entry name" value="AB_hydrolase_1"/>
</dbReference>
<keyword evidence="2" id="KW-0378">Hydrolase</keyword>
<dbReference type="Gene3D" id="3.40.50.1820">
    <property type="entry name" value="alpha/beta hydrolase"/>
    <property type="match status" value="1"/>
</dbReference>
<dbReference type="OrthoDB" id="5380819at2"/>
<name>A0A4S3KLE1_9GAMM</name>
<accession>A0A4S3KLE1</accession>
<dbReference type="EMBL" id="MWQO01000036">
    <property type="protein sequence ID" value="THD09682.1"/>
    <property type="molecule type" value="Genomic_DNA"/>
</dbReference>
<dbReference type="PANTHER" id="PTHR43194:SF2">
    <property type="entry name" value="PEROXISOMAL MEMBRANE PROTEIN LPX1"/>
    <property type="match status" value="1"/>
</dbReference>
<dbReference type="AlphaFoldDB" id="A0A4S3KLE1"/>
<gene>
    <name evidence="2" type="ORF">B1806_10125</name>
</gene>
<proteinExistence type="predicted"/>
<dbReference type="InterPro" id="IPR029058">
    <property type="entry name" value="AB_hydrolase_fold"/>
</dbReference>
<feature type="domain" description="AB hydrolase-1" evidence="1">
    <location>
        <begin position="34"/>
        <end position="268"/>
    </location>
</feature>
<dbReference type="PANTHER" id="PTHR43194">
    <property type="entry name" value="HYDROLASE ALPHA/BETA FOLD FAMILY"/>
    <property type="match status" value="1"/>
</dbReference>
<dbReference type="SUPFAM" id="SSF53474">
    <property type="entry name" value="alpha/beta-Hydrolases"/>
    <property type="match status" value="1"/>
</dbReference>
<comment type="caution">
    <text evidence="2">The sequence shown here is derived from an EMBL/GenBank/DDBJ whole genome shotgun (WGS) entry which is preliminary data.</text>
</comment>